<keyword evidence="3" id="KW-1185">Reference proteome</keyword>
<keyword evidence="1" id="KW-0812">Transmembrane</keyword>
<comment type="caution">
    <text evidence="2">The sequence shown here is derived from an EMBL/GenBank/DDBJ whole genome shotgun (WGS) entry which is preliminary data.</text>
</comment>
<keyword evidence="1" id="KW-1133">Transmembrane helix</keyword>
<evidence type="ECO:0000313" key="3">
    <source>
        <dbReference type="Proteomes" id="UP000295714"/>
    </source>
</evidence>
<protein>
    <submittedName>
        <fullName evidence="2">Uncharacterized protein</fullName>
    </submittedName>
</protein>
<feature type="transmembrane region" description="Helical" evidence="1">
    <location>
        <begin position="12"/>
        <end position="36"/>
    </location>
</feature>
<reference evidence="2 3" key="1">
    <citation type="journal article" date="2015" name="Stand. Genomic Sci.">
        <title>Genomic Encyclopedia of Bacterial and Archaeal Type Strains, Phase III: the genomes of soil and plant-associated and newly described type strains.</title>
        <authorList>
            <person name="Whitman W.B."/>
            <person name="Woyke T."/>
            <person name="Klenk H.P."/>
            <person name="Zhou Y."/>
            <person name="Lilburn T.G."/>
            <person name="Beck B.J."/>
            <person name="De Vos P."/>
            <person name="Vandamme P."/>
            <person name="Eisen J.A."/>
            <person name="Garrity G."/>
            <person name="Hugenholtz P."/>
            <person name="Kyrpides N.C."/>
        </authorList>
    </citation>
    <scope>NUCLEOTIDE SEQUENCE [LARGE SCALE GENOMIC DNA]</scope>
    <source>
        <strain evidence="2 3">CECT 8445</strain>
    </source>
</reference>
<dbReference type="EMBL" id="SMGI01000001">
    <property type="protein sequence ID" value="TCK69420.1"/>
    <property type="molecule type" value="Genomic_DNA"/>
</dbReference>
<evidence type="ECO:0000313" key="2">
    <source>
        <dbReference type="EMBL" id="TCK69420.1"/>
    </source>
</evidence>
<name>A0A4R1KXY3_9FLAO</name>
<evidence type="ECO:0000256" key="1">
    <source>
        <dbReference type="SAM" id="Phobius"/>
    </source>
</evidence>
<organism evidence="2 3">
    <name type="scientific">Winogradskyella wandonensis</name>
    <dbReference type="NCBI Taxonomy" id="1442586"/>
    <lineage>
        <taxon>Bacteria</taxon>
        <taxon>Pseudomonadati</taxon>
        <taxon>Bacteroidota</taxon>
        <taxon>Flavobacteriia</taxon>
        <taxon>Flavobacteriales</taxon>
        <taxon>Flavobacteriaceae</taxon>
        <taxon>Winogradskyella</taxon>
    </lineage>
</organism>
<sequence>MVNLLTTLLYDWTNGVIMMGVFALVVIILIGVLINFMTKKNKTDN</sequence>
<dbReference type="AlphaFoldDB" id="A0A4R1KXY3"/>
<proteinExistence type="predicted"/>
<dbReference type="Proteomes" id="UP000295714">
    <property type="component" value="Unassembled WGS sequence"/>
</dbReference>
<accession>A0A4R1KXY3</accession>
<keyword evidence="1" id="KW-0472">Membrane</keyword>
<gene>
    <name evidence="2" type="ORF">DFQ05_0941</name>
</gene>
<dbReference type="RefSeq" id="WP_199221959.1">
    <property type="nucleotide sequence ID" value="NZ_SMGI01000001.1"/>
</dbReference>